<dbReference type="PRINTS" id="PR01217">
    <property type="entry name" value="PRICHEXTENSN"/>
</dbReference>
<dbReference type="HOGENOM" id="CLU_905532_0_0_5"/>
<evidence type="ECO:0000256" key="2">
    <source>
        <dbReference type="SAM" id="SignalP"/>
    </source>
</evidence>
<dbReference type="Proteomes" id="UP000007058">
    <property type="component" value="Chromosome"/>
</dbReference>
<keyword evidence="4" id="KW-1185">Reference proteome</keyword>
<gene>
    <name evidence="3" type="ordered locus">amb1541</name>
</gene>
<evidence type="ECO:0000313" key="3">
    <source>
        <dbReference type="EMBL" id="BAE50345.1"/>
    </source>
</evidence>
<evidence type="ECO:0000256" key="1">
    <source>
        <dbReference type="SAM" id="MobiDB-lite"/>
    </source>
</evidence>
<dbReference type="STRING" id="342108.amb1541"/>
<accession>Q2W730</accession>
<proteinExistence type="predicted"/>
<feature type="signal peptide" evidence="2">
    <location>
        <begin position="1"/>
        <end position="24"/>
    </location>
</feature>
<sequence>MAVRRLIIGVVLGLAAASAWPALAEDPAVRTQPLKTSLFSDIVDGVGDVLGVLVGPPISSPSSGLNLPGGAADPAVSAPAPAKVATPPVAAPPPVSPPAVTVAPPAVPVPKAPPQPAVKAVSAPPVPPPPPKPPAVVPAAVPVPPPPKPVVATPAAAPVAAAPPPPPVAAAPPAPACAARVAATATWSRCAVCPSAPDPLSYFRHKPVSRRPSSFAMMLSMAAAASGSPAFVEKEDVLPPVRQRLYPVGRRPGDPAERPVGGFGAQPGHRSPPAAAKLLFRLYRGRRPGADRHPLSGRGNLIPICVE</sequence>
<keyword evidence="2" id="KW-0732">Signal</keyword>
<protein>
    <submittedName>
        <fullName evidence="3">Periplasmic protein TonB</fullName>
    </submittedName>
</protein>
<dbReference type="EMBL" id="AP007255">
    <property type="protein sequence ID" value="BAE50345.1"/>
    <property type="molecule type" value="Genomic_DNA"/>
</dbReference>
<dbReference type="KEGG" id="mag:amb1541"/>
<feature type="region of interest" description="Disordered" evidence="1">
    <location>
        <begin position="62"/>
        <end position="94"/>
    </location>
</feature>
<evidence type="ECO:0000313" key="4">
    <source>
        <dbReference type="Proteomes" id="UP000007058"/>
    </source>
</evidence>
<reference evidence="3 4" key="1">
    <citation type="journal article" date="2005" name="DNA Res.">
        <title>Complete genome sequence of the facultative anaerobic magnetotactic bacterium Magnetospirillum sp. strain AMB-1.</title>
        <authorList>
            <person name="Matsunaga T."/>
            <person name="Okamura Y."/>
            <person name="Fukuda Y."/>
            <person name="Wahyudi A.T."/>
            <person name="Murase Y."/>
            <person name="Takeyama H."/>
        </authorList>
    </citation>
    <scope>NUCLEOTIDE SEQUENCE [LARGE SCALE GENOMIC DNA]</scope>
    <source>
        <strain evidence="4">ATCC 700264 / AMB-1</strain>
    </source>
</reference>
<feature type="compositionally biased region" description="Low complexity" evidence="1">
    <location>
        <begin position="62"/>
        <end position="88"/>
    </location>
</feature>
<feature type="region of interest" description="Disordered" evidence="1">
    <location>
        <begin position="246"/>
        <end position="272"/>
    </location>
</feature>
<organism evidence="3 4">
    <name type="scientific">Paramagnetospirillum magneticum (strain ATCC 700264 / AMB-1)</name>
    <name type="common">Magnetospirillum magneticum</name>
    <dbReference type="NCBI Taxonomy" id="342108"/>
    <lineage>
        <taxon>Bacteria</taxon>
        <taxon>Pseudomonadati</taxon>
        <taxon>Pseudomonadota</taxon>
        <taxon>Alphaproteobacteria</taxon>
        <taxon>Rhodospirillales</taxon>
        <taxon>Magnetospirillaceae</taxon>
        <taxon>Paramagnetospirillum</taxon>
    </lineage>
</organism>
<name>Q2W730_PARM1</name>
<feature type="chain" id="PRO_5004218149" evidence="2">
    <location>
        <begin position="25"/>
        <end position="307"/>
    </location>
</feature>
<dbReference type="AlphaFoldDB" id="Q2W730"/>